<accession>A0ABR2JCU8</accession>
<evidence type="ECO:0000313" key="2">
    <source>
        <dbReference type="Proteomes" id="UP001470230"/>
    </source>
</evidence>
<protein>
    <submittedName>
        <fullName evidence="1">Uncharacterized protein</fullName>
    </submittedName>
</protein>
<reference evidence="1 2" key="1">
    <citation type="submission" date="2024-04" db="EMBL/GenBank/DDBJ databases">
        <title>Tritrichomonas musculus Genome.</title>
        <authorList>
            <person name="Alves-Ferreira E."/>
            <person name="Grigg M."/>
            <person name="Lorenzi H."/>
            <person name="Galac M."/>
        </authorList>
    </citation>
    <scope>NUCLEOTIDE SEQUENCE [LARGE SCALE GENOMIC DNA]</scope>
    <source>
        <strain evidence="1 2">EAF2021</strain>
    </source>
</reference>
<sequence>MIEDYIPMHSFDTFSPFQQYYSDQTMGYSNVLKFNSGKYPDLSQYLNSINNDVSKLLDNNIFHLIQSQHPQIIGFLCDHIEDLILLSFDQTIEHEHQSRLSYTILLSGIHPIHDALANNNYSVLKKMSNIALQKDDNYFALRRLIQLIQATIQLSYYWDKNFPLSLAFICLFIPYIYEEFILDFFELICSDFDYFIPVQNWLLKQANFPMIVIYELSKVKTNILNASEYENEPENAMMAKQREKESQKAINLLRLISTCLKSKILSKDFYSYRLVEILNDDWTYLKTSDPLFDELWTIISKIYSKETASFMQGLFQKAIELMTEPYVIIKRFRVGVIDLISKMIMIDETLRPYIIASHIEETVLRLLIQFPGHTFLQNSLLSLCFNAFEIPQMRLFFAKALISPLINESKKEPEGRFFIGFTCEIIQKALYIGQNDKKFLNIIKQMEGFNNFLNDVMRKRNKLIKNGYGGRLPYFKARSIAYEY</sequence>
<name>A0ABR2JCU8_9EUKA</name>
<comment type="caution">
    <text evidence="1">The sequence shown here is derived from an EMBL/GenBank/DDBJ whole genome shotgun (WGS) entry which is preliminary data.</text>
</comment>
<evidence type="ECO:0000313" key="1">
    <source>
        <dbReference type="EMBL" id="KAK8875342.1"/>
    </source>
</evidence>
<dbReference type="EMBL" id="JAPFFF010000012">
    <property type="protein sequence ID" value="KAK8875342.1"/>
    <property type="molecule type" value="Genomic_DNA"/>
</dbReference>
<keyword evidence="2" id="KW-1185">Reference proteome</keyword>
<gene>
    <name evidence="1" type="ORF">M9Y10_005507</name>
</gene>
<proteinExistence type="predicted"/>
<dbReference type="Proteomes" id="UP001470230">
    <property type="component" value="Unassembled WGS sequence"/>
</dbReference>
<organism evidence="1 2">
    <name type="scientific">Tritrichomonas musculus</name>
    <dbReference type="NCBI Taxonomy" id="1915356"/>
    <lineage>
        <taxon>Eukaryota</taxon>
        <taxon>Metamonada</taxon>
        <taxon>Parabasalia</taxon>
        <taxon>Tritrichomonadida</taxon>
        <taxon>Tritrichomonadidae</taxon>
        <taxon>Tritrichomonas</taxon>
    </lineage>
</organism>